<protein>
    <recommendedName>
        <fullName evidence="1">Gcp-like domain-containing protein</fullName>
    </recommendedName>
</protein>
<feature type="domain" description="Gcp-like" evidence="1">
    <location>
        <begin position="43"/>
        <end position="93"/>
    </location>
</feature>
<evidence type="ECO:0000259" key="1">
    <source>
        <dbReference type="Pfam" id="PF00814"/>
    </source>
</evidence>
<accession>A0A1F4VLS4</accession>
<dbReference type="STRING" id="1802630.A3H26_03530"/>
<gene>
    <name evidence="2" type="ORF">A3H26_03530</name>
</gene>
<name>A0A1F4VLS4_UNCKA</name>
<dbReference type="SUPFAM" id="SSF53067">
    <property type="entry name" value="Actin-like ATPase domain"/>
    <property type="match status" value="1"/>
</dbReference>
<dbReference type="AlphaFoldDB" id="A0A1F4VLS4"/>
<sequence>MKERLQYTILIDSTERYKKSVSLIKQENGEDLVIQKSLGDIDIVSEIKKILKDNKVSIEEVLEFRSNPGPGSFTGIKIGLTISNTLNWALGKKGINDLQSPEYGKEPNIQGKNIV</sequence>
<dbReference type="InterPro" id="IPR000905">
    <property type="entry name" value="Gcp-like_dom"/>
</dbReference>
<dbReference type="Gene3D" id="3.30.420.40">
    <property type="match status" value="1"/>
</dbReference>
<organism evidence="2 3">
    <name type="scientific">candidate division WWE3 bacterium RIFCSPLOWO2_12_FULL_36_10</name>
    <dbReference type="NCBI Taxonomy" id="1802630"/>
    <lineage>
        <taxon>Bacteria</taxon>
        <taxon>Katanobacteria</taxon>
    </lineage>
</organism>
<proteinExistence type="predicted"/>
<dbReference type="Proteomes" id="UP000177763">
    <property type="component" value="Unassembled WGS sequence"/>
</dbReference>
<dbReference type="InterPro" id="IPR043129">
    <property type="entry name" value="ATPase_NBD"/>
</dbReference>
<dbReference type="EMBL" id="MEVN01000003">
    <property type="protein sequence ID" value="OGC57878.1"/>
    <property type="molecule type" value="Genomic_DNA"/>
</dbReference>
<comment type="caution">
    <text evidence="2">The sequence shown here is derived from an EMBL/GenBank/DDBJ whole genome shotgun (WGS) entry which is preliminary data.</text>
</comment>
<dbReference type="Pfam" id="PF00814">
    <property type="entry name" value="TsaD"/>
    <property type="match status" value="1"/>
</dbReference>
<evidence type="ECO:0000313" key="2">
    <source>
        <dbReference type="EMBL" id="OGC57878.1"/>
    </source>
</evidence>
<reference evidence="2 3" key="1">
    <citation type="journal article" date="2016" name="Nat. Commun.">
        <title>Thousands of microbial genomes shed light on interconnected biogeochemical processes in an aquifer system.</title>
        <authorList>
            <person name="Anantharaman K."/>
            <person name="Brown C.T."/>
            <person name="Hug L.A."/>
            <person name="Sharon I."/>
            <person name="Castelle C.J."/>
            <person name="Probst A.J."/>
            <person name="Thomas B.C."/>
            <person name="Singh A."/>
            <person name="Wilkins M.J."/>
            <person name="Karaoz U."/>
            <person name="Brodie E.L."/>
            <person name="Williams K.H."/>
            <person name="Hubbard S.S."/>
            <person name="Banfield J.F."/>
        </authorList>
    </citation>
    <scope>NUCLEOTIDE SEQUENCE [LARGE SCALE GENOMIC DNA]</scope>
</reference>
<evidence type="ECO:0000313" key="3">
    <source>
        <dbReference type="Proteomes" id="UP000177763"/>
    </source>
</evidence>